<dbReference type="GeneID" id="55531313"/>
<organism evidence="2 3">
    <name type="scientific">Paraburkholderia hospita</name>
    <dbReference type="NCBI Taxonomy" id="169430"/>
    <lineage>
        <taxon>Bacteria</taxon>
        <taxon>Pseudomonadati</taxon>
        <taxon>Pseudomonadota</taxon>
        <taxon>Betaproteobacteria</taxon>
        <taxon>Burkholderiales</taxon>
        <taxon>Burkholderiaceae</taxon>
        <taxon>Paraburkholderia</taxon>
    </lineage>
</organism>
<feature type="region of interest" description="Disordered" evidence="1">
    <location>
        <begin position="1"/>
        <end position="22"/>
    </location>
</feature>
<comment type="caution">
    <text evidence="2">The sequence shown here is derived from an EMBL/GenBank/DDBJ whole genome shotgun (WGS) entry which is preliminary data.</text>
</comment>
<sequence>MRVADQSADCSHANGERDKEKMMASAAKSLRSMVEDWLAPTSMDMVHVVEFKNQRATRQCYVCVEARRAAGTAAMFFFHHKDGLWCVFPPSRERPTMRVA</sequence>
<evidence type="ECO:0000313" key="3">
    <source>
        <dbReference type="Proteomes" id="UP000004980"/>
    </source>
</evidence>
<evidence type="ECO:0000313" key="2">
    <source>
        <dbReference type="EMBL" id="EIM95210.1"/>
    </source>
</evidence>
<gene>
    <name evidence="2" type="ORF">WQE_40359</name>
</gene>
<keyword evidence="3" id="KW-1185">Reference proteome</keyword>
<reference evidence="2 3" key="1">
    <citation type="journal article" date="2012" name="J. Bacteriol.">
        <title>Draft Genome Sequence of the Soil Bacterium Burkholderia terrae Strain BS001, Which Interacts with Fungal Surface Structures.</title>
        <authorList>
            <person name="Nazir R."/>
            <person name="Hansen M.A."/>
            <person name="Sorensen S."/>
            <person name="van Elsas J.D."/>
        </authorList>
    </citation>
    <scope>NUCLEOTIDE SEQUENCE [LARGE SCALE GENOMIC DNA]</scope>
    <source>
        <strain evidence="2 3">BS001</strain>
    </source>
</reference>
<dbReference type="EMBL" id="AKAU01000253">
    <property type="protein sequence ID" value="EIM95210.1"/>
    <property type="molecule type" value="Genomic_DNA"/>
</dbReference>
<name>A0ABN0F9M3_9BURK</name>
<evidence type="ECO:0000256" key="1">
    <source>
        <dbReference type="SAM" id="MobiDB-lite"/>
    </source>
</evidence>
<accession>A0ABN0F9M3</accession>
<dbReference type="RefSeq" id="WP_009769900.1">
    <property type="nucleotide sequence ID" value="NZ_AKAU01000253.1"/>
</dbReference>
<dbReference type="Proteomes" id="UP000004980">
    <property type="component" value="Unassembled WGS sequence"/>
</dbReference>
<protein>
    <submittedName>
        <fullName evidence="2">Uncharacterized protein</fullName>
    </submittedName>
</protein>
<proteinExistence type="predicted"/>